<reference evidence="5" key="3">
    <citation type="submission" date="2018-08" db="UniProtKB">
        <authorList>
            <consortium name="EnsemblPlants"/>
        </authorList>
    </citation>
    <scope>IDENTIFICATION</scope>
    <source>
        <strain evidence="5">cv. Bd21</strain>
    </source>
</reference>
<evidence type="ECO:0000256" key="1">
    <source>
        <dbReference type="SAM" id="MobiDB-lite"/>
    </source>
</evidence>
<feature type="region of interest" description="Disordered" evidence="1">
    <location>
        <begin position="28"/>
        <end position="74"/>
    </location>
</feature>
<dbReference type="Gramene" id="KQJ91759">
    <property type="protein sequence ID" value="KQJ91759"/>
    <property type="gene ID" value="BRADI_4g39565v3"/>
</dbReference>
<keyword evidence="2" id="KW-0472">Membrane</keyword>
<sequence length="288" mass="30419">MAGASPCSLSPWLPLLARLPLSLAVSPRPPRLAGAASCPAAPHAGDHPPRAPPAAKLPRAPPSRDPRASPRSSVDLAGAAAPLLPMPSASSLATPAPSSSPPVLLLAASPPVVASRRRLPLLQRRRPHRRRALLPPPCTASCGLRCPRLLLAADCLQPAGPACPACPRPGRSPSPKPRLVALFPFSFLFWFSLKCFPYVWALLVSCFSLCVLLLLLSAAPPCVLPCPFASPSLCLAHVKTEESRLQPRQMNDYIIYSTTCTTISSTSTTSSTSRRRTCPKILVAIPGN</sequence>
<evidence type="ECO:0000256" key="2">
    <source>
        <dbReference type="SAM" id="Phobius"/>
    </source>
</evidence>
<keyword evidence="3" id="KW-0732">Signal</keyword>
<dbReference type="AlphaFoldDB" id="A0A0Q3EW88"/>
<evidence type="ECO:0000313" key="6">
    <source>
        <dbReference type="Proteomes" id="UP000008810"/>
    </source>
</evidence>
<dbReference type="ExpressionAtlas" id="A0A0Q3EW88">
    <property type="expression patterns" value="baseline and differential"/>
</dbReference>
<dbReference type="EMBL" id="CM000883">
    <property type="protein sequence ID" value="PNT65277.1"/>
    <property type="molecule type" value="Genomic_DNA"/>
</dbReference>
<keyword evidence="2" id="KW-1133">Transmembrane helix</keyword>
<reference evidence="4" key="2">
    <citation type="submission" date="2017-06" db="EMBL/GenBank/DDBJ databases">
        <title>WGS assembly of Brachypodium distachyon.</title>
        <authorList>
            <consortium name="The International Brachypodium Initiative"/>
            <person name="Lucas S."/>
            <person name="Harmon-Smith M."/>
            <person name="Lail K."/>
            <person name="Tice H."/>
            <person name="Grimwood J."/>
            <person name="Bruce D."/>
            <person name="Barry K."/>
            <person name="Shu S."/>
            <person name="Lindquist E."/>
            <person name="Wang M."/>
            <person name="Pitluck S."/>
            <person name="Vogel J.P."/>
            <person name="Garvin D.F."/>
            <person name="Mockler T.C."/>
            <person name="Schmutz J."/>
            <person name="Rokhsar D."/>
            <person name="Bevan M.W."/>
        </authorList>
    </citation>
    <scope>NUCLEOTIDE SEQUENCE</scope>
    <source>
        <strain evidence="4">Bd21</strain>
    </source>
</reference>
<evidence type="ECO:0000313" key="4">
    <source>
        <dbReference type="EMBL" id="KQJ91759.1"/>
    </source>
</evidence>
<dbReference type="EnsemblPlants" id="KQJ91759">
    <property type="protein sequence ID" value="KQJ91759"/>
    <property type="gene ID" value="BRADI_4g39565v3"/>
</dbReference>
<name>A0A0Q3EW88_BRADI</name>
<dbReference type="Proteomes" id="UP000008810">
    <property type="component" value="Chromosome 4"/>
</dbReference>
<dbReference type="InParanoid" id="A0A0Q3EW88"/>
<evidence type="ECO:0000313" key="5">
    <source>
        <dbReference type="EnsemblPlants" id="KQJ91759"/>
    </source>
</evidence>
<organism evidence="4">
    <name type="scientific">Brachypodium distachyon</name>
    <name type="common">Purple false brome</name>
    <name type="synonym">Trachynia distachya</name>
    <dbReference type="NCBI Taxonomy" id="15368"/>
    <lineage>
        <taxon>Eukaryota</taxon>
        <taxon>Viridiplantae</taxon>
        <taxon>Streptophyta</taxon>
        <taxon>Embryophyta</taxon>
        <taxon>Tracheophyta</taxon>
        <taxon>Spermatophyta</taxon>
        <taxon>Magnoliopsida</taxon>
        <taxon>Liliopsida</taxon>
        <taxon>Poales</taxon>
        <taxon>Poaceae</taxon>
        <taxon>BOP clade</taxon>
        <taxon>Pooideae</taxon>
        <taxon>Stipodae</taxon>
        <taxon>Brachypodieae</taxon>
        <taxon>Brachypodium</taxon>
    </lineage>
</organism>
<feature type="transmembrane region" description="Helical" evidence="2">
    <location>
        <begin position="199"/>
        <end position="219"/>
    </location>
</feature>
<feature type="chain" id="PRO_5006202599" evidence="3">
    <location>
        <begin position="25"/>
        <end position="288"/>
    </location>
</feature>
<feature type="compositionally biased region" description="Low complexity" evidence="1">
    <location>
        <begin position="33"/>
        <end position="43"/>
    </location>
</feature>
<dbReference type="EMBL" id="CM000883">
    <property type="protein sequence ID" value="KQJ91759.1"/>
    <property type="molecule type" value="Genomic_DNA"/>
</dbReference>
<dbReference type="EnsemblPlants" id="PNT65277">
    <property type="protein sequence ID" value="PNT65277"/>
    <property type="gene ID" value="BRADI_4g39565v3"/>
</dbReference>
<dbReference type="Gramene" id="PNT65277">
    <property type="protein sequence ID" value="PNT65277"/>
    <property type="gene ID" value="BRADI_4g39565v3"/>
</dbReference>
<feature type="signal peptide" evidence="3">
    <location>
        <begin position="1"/>
        <end position="24"/>
    </location>
</feature>
<accession>A0A0Q3EW88</accession>
<gene>
    <name evidence="4" type="ORF">BRADI_4g39565v3</name>
</gene>
<keyword evidence="2" id="KW-0812">Transmembrane</keyword>
<reference evidence="4 5" key="1">
    <citation type="journal article" date="2010" name="Nature">
        <title>Genome sequencing and analysis of the model grass Brachypodium distachyon.</title>
        <authorList>
            <consortium name="International Brachypodium Initiative"/>
        </authorList>
    </citation>
    <scope>NUCLEOTIDE SEQUENCE [LARGE SCALE GENOMIC DNA]</scope>
    <source>
        <strain evidence="4 5">Bd21</strain>
    </source>
</reference>
<keyword evidence="6" id="KW-1185">Reference proteome</keyword>
<protein>
    <submittedName>
        <fullName evidence="4 5">Uncharacterized protein</fullName>
    </submittedName>
</protein>
<evidence type="ECO:0000256" key="3">
    <source>
        <dbReference type="SAM" id="SignalP"/>
    </source>
</evidence>
<proteinExistence type="predicted"/>